<comment type="caution">
    <text evidence="1">The sequence shown here is derived from an EMBL/GenBank/DDBJ whole genome shotgun (WGS) entry which is preliminary data.</text>
</comment>
<dbReference type="AlphaFoldDB" id="A0AAN6UBE5"/>
<organism evidence="1 2">
    <name type="scientific">Trichocladium antarcticum</name>
    <dbReference type="NCBI Taxonomy" id="1450529"/>
    <lineage>
        <taxon>Eukaryota</taxon>
        <taxon>Fungi</taxon>
        <taxon>Dikarya</taxon>
        <taxon>Ascomycota</taxon>
        <taxon>Pezizomycotina</taxon>
        <taxon>Sordariomycetes</taxon>
        <taxon>Sordariomycetidae</taxon>
        <taxon>Sordariales</taxon>
        <taxon>Chaetomiaceae</taxon>
        <taxon>Trichocladium</taxon>
    </lineage>
</organism>
<accession>A0AAN6UBE5</accession>
<name>A0AAN6UBE5_9PEZI</name>
<dbReference type="EMBL" id="MU853448">
    <property type="protein sequence ID" value="KAK4129912.1"/>
    <property type="molecule type" value="Genomic_DNA"/>
</dbReference>
<protein>
    <submittedName>
        <fullName evidence="1">Uncharacterized protein</fullName>
    </submittedName>
</protein>
<reference evidence="1" key="2">
    <citation type="submission" date="2023-05" db="EMBL/GenBank/DDBJ databases">
        <authorList>
            <consortium name="Lawrence Berkeley National Laboratory"/>
            <person name="Steindorff A."/>
            <person name="Hensen N."/>
            <person name="Bonometti L."/>
            <person name="Westerberg I."/>
            <person name="Brannstrom I.O."/>
            <person name="Guillou S."/>
            <person name="Cros-Aarteil S."/>
            <person name="Calhoun S."/>
            <person name="Haridas S."/>
            <person name="Kuo A."/>
            <person name="Mondo S."/>
            <person name="Pangilinan J."/>
            <person name="Riley R."/>
            <person name="Labutti K."/>
            <person name="Andreopoulos B."/>
            <person name="Lipzen A."/>
            <person name="Chen C."/>
            <person name="Yanf M."/>
            <person name="Daum C."/>
            <person name="Ng V."/>
            <person name="Clum A."/>
            <person name="Ohm R."/>
            <person name="Martin F."/>
            <person name="Silar P."/>
            <person name="Natvig D."/>
            <person name="Lalanne C."/>
            <person name="Gautier V."/>
            <person name="Ament-Velasquez S.L."/>
            <person name="Kruys A."/>
            <person name="Hutchinson M.I."/>
            <person name="Powell A.J."/>
            <person name="Barry K."/>
            <person name="Miller A.N."/>
            <person name="Grigoriev I.V."/>
            <person name="Debuchy R."/>
            <person name="Gladieux P."/>
            <person name="Thoren M.H."/>
            <person name="Johannesson H."/>
        </authorList>
    </citation>
    <scope>NUCLEOTIDE SEQUENCE</scope>
    <source>
        <strain evidence="1">CBS 123565</strain>
    </source>
</reference>
<dbReference type="Proteomes" id="UP001304895">
    <property type="component" value="Unassembled WGS sequence"/>
</dbReference>
<evidence type="ECO:0000313" key="1">
    <source>
        <dbReference type="EMBL" id="KAK4129912.1"/>
    </source>
</evidence>
<keyword evidence="2" id="KW-1185">Reference proteome</keyword>
<reference evidence="1" key="1">
    <citation type="journal article" date="2023" name="Mol. Phylogenet. Evol.">
        <title>Genome-scale phylogeny and comparative genomics of the fungal order Sordariales.</title>
        <authorList>
            <person name="Hensen N."/>
            <person name="Bonometti L."/>
            <person name="Westerberg I."/>
            <person name="Brannstrom I.O."/>
            <person name="Guillou S."/>
            <person name="Cros-Aarteil S."/>
            <person name="Calhoun S."/>
            <person name="Haridas S."/>
            <person name="Kuo A."/>
            <person name="Mondo S."/>
            <person name="Pangilinan J."/>
            <person name="Riley R."/>
            <person name="LaButti K."/>
            <person name="Andreopoulos B."/>
            <person name="Lipzen A."/>
            <person name="Chen C."/>
            <person name="Yan M."/>
            <person name="Daum C."/>
            <person name="Ng V."/>
            <person name="Clum A."/>
            <person name="Steindorff A."/>
            <person name="Ohm R.A."/>
            <person name="Martin F."/>
            <person name="Silar P."/>
            <person name="Natvig D.O."/>
            <person name="Lalanne C."/>
            <person name="Gautier V."/>
            <person name="Ament-Velasquez S.L."/>
            <person name="Kruys A."/>
            <person name="Hutchinson M.I."/>
            <person name="Powell A.J."/>
            <person name="Barry K."/>
            <person name="Miller A.N."/>
            <person name="Grigoriev I.V."/>
            <person name="Debuchy R."/>
            <person name="Gladieux P."/>
            <person name="Hiltunen Thoren M."/>
            <person name="Johannesson H."/>
        </authorList>
    </citation>
    <scope>NUCLEOTIDE SEQUENCE</scope>
    <source>
        <strain evidence="1">CBS 123565</strain>
    </source>
</reference>
<evidence type="ECO:0000313" key="2">
    <source>
        <dbReference type="Proteomes" id="UP001304895"/>
    </source>
</evidence>
<proteinExistence type="predicted"/>
<gene>
    <name evidence="1" type="ORF">BT67DRAFT_492829</name>
</gene>
<sequence>MAAEQADLLPLWWDADKRKACERIGMNHRRESFHNLACAIKKSHVIKHYRDSRFPMLLRKFAKTVYKRAQGSMDGAVIRKMIAAMEGGDRLGAMSMLDVSQGLASARSMSRGLE</sequence>